<evidence type="ECO:0000256" key="4">
    <source>
        <dbReference type="ARBA" id="ARBA00023128"/>
    </source>
</evidence>
<comment type="subcellular location">
    <subcellularLocation>
        <location evidence="1">Mitochondrion</location>
    </subcellularLocation>
</comment>
<organism evidence="8 9">
    <name type="scientific">Magallana gigas</name>
    <name type="common">Pacific oyster</name>
    <name type="synonym">Crassostrea gigas</name>
    <dbReference type="NCBI Taxonomy" id="29159"/>
    <lineage>
        <taxon>Eukaryota</taxon>
        <taxon>Metazoa</taxon>
        <taxon>Spiralia</taxon>
        <taxon>Lophotrochozoa</taxon>
        <taxon>Mollusca</taxon>
        <taxon>Bivalvia</taxon>
        <taxon>Autobranchia</taxon>
        <taxon>Pteriomorphia</taxon>
        <taxon>Ostreida</taxon>
        <taxon>Ostreoidea</taxon>
        <taxon>Ostreidae</taxon>
        <taxon>Magallana</taxon>
    </lineage>
</organism>
<protein>
    <recommendedName>
        <fullName evidence="7">Large ribosomal subunit protein mL54</fullName>
    </recommendedName>
</protein>
<keyword evidence="9" id="KW-1185">Reference proteome</keyword>
<dbReference type="OrthoDB" id="10252718at2759"/>
<dbReference type="EnsemblMetazoa" id="G11144.2">
    <property type="protein sequence ID" value="G11144.2:cds"/>
    <property type="gene ID" value="G11144"/>
</dbReference>
<dbReference type="AlphaFoldDB" id="A0A8W8HVH4"/>
<keyword evidence="4" id="KW-0496">Mitochondrion</keyword>
<evidence type="ECO:0000256" key="2">
    <source>
        <dbReference type="ARBA" id="ARBA00022946"/>
    </source>
</evidence>
<comment type="similarity">
    <text evidence="6">Belongs to the mitochondrion-specific ribosomal protein mL54 family.</text>
</comment>
<dbReference type="GO" id="GO:0003735">
    <property type="term" value="F:structural constituent of ribosome"/>
    <property type="evidence" value="ECO:0007669"/>
    <property type="project" value="TreeGrafter"/>
</dbReference>
<evidence type="ECO:0000256" key="3">
    <source>
        <dbReference type="ARBA" id="ARBA00022980"/>
    </source>
</evidence>
<dbReference type="OMA" id="NTKAYWR"/>
<keyword evidence="5" id="KW-0687">Ribonucleoprotein</keyword>
<evidence type="ECO:0000256" key="5">
    <source>
        <dbReference type="ARBA" id="ARBA00023274"/>
    </source>
</evidence>
<evidence type="ECO:0000313" key="8">
    <source>
        <dbReference type="EnsemblMetazoa" id="G11144.2:cds"/>
    </source>
</evidence>
<evidence type="ECO:0000313" key="9">
    <source>
        <dbReference type="Proteomes" id="UP000005408"/>
    </source>
</evidence>
<evidence type="ECO:0000256" key="7">
    <source>
        <dbReference type="ARBA" id="ARBA00035179"/>
    </source>
</evidence>
<dbReference type="InterPro" id="IPR013870">
    <property type="entry name" value="Ribosomal_mL54"/>
</dbReference>
<proteinExistence type="inferred from homology"/>
<evidence type="ECO:0000256" key="1">
    <source>
        <dbReference type="ARBA" id="ARBA00004173"/>
    </source>
</evidence>
<dbReference type="PANTHER" id="PTHR28595">
    <property type="entry name" value="39S RIBOSOMAL PROTEIN L54, MITOCHONDRIAL"/>
    <property type="match status" value="1"/>
</dbReference>
<accession>A0A8W8HVH4</accession>
<keyword evidence="3" id="KW-0689">Ribosomal protein</keyword>
<dbReference type="PANTHER" id="PTHR28595:SF1">
    <property type="entry name" value="LARGE RIBOSOMAL SUBUNIT PROTEIN ML54"/>
    <property type="match status" value="1"/>
</dbReference>
<name>A0A8W8HVH4_MAGGI</name>
<dbReference type="GO" id="GO:0005762">
    <property type="term" value="C:mitochondrial large ribosomal subunit"/>
    <property type="evidence" value="ECO:0007669"/>
    <property type="project" value="TreeGrafter"/>
</dbReference>
<dbReference type="Pfam" id="PF08561">
    <property type="entry name" value="Ribosomal_L37"/>
    <property type="match status" value="1"/>
</dbReference>
<dbReference type="Proteomes" id="UP000005408">
    <property type="component" value="Unassembled WGS sequence"/>
</dbReference>
<reference evidence="8" key="1">
    <citation type="submission" date="2022-08" db="UniProtKB">
        <authorList>
            <consortium name="EnsemblMetazoa"/>
        </authorList>
    </citation>
    <scope>IDENTIFICATION</scope>
    <source>
        <strain evidence="8">05x7-T-G4-1.051#20</strain>
    </source>
</reference>
<evidence type="ECO:0000256" key="6">
    <source>
        <dbReference type="ARBA" id="ARBA00033752"/>
    </source>
</evidence>
<sequence length="119" mass="14015">MLTRKSLSLCKNLTFLQSRALHVNGFLLGKKEAKAAGKKDKFLDAERDPEKLCKFVCGANIMKNGQDPEIKPDSEYPDWLWNLKLERGPYEREPDTFKYWRLVRRKTLQQMNKERKKVA</sequence>
<dbReference type="EnsemblMetazoa" id="G11144.1">
    <property type="protein sequence ID" value="G11144.1:cds"/>
    <property type="gene ID" value="G11144"/>
</dbReference>
<keyword evidence="2" id="KW-0809">Transit peptide</keyword>